<evidence type="ECO:0000313" key="4">
    <source>
        <dbReference type="Proteomes" id="UP000708208"/>
    </source>
</evidence>
<proteinExistence type="predicted"/>
<reference evidence="3" key="1">
    <citation type="submission" date="2021-06" db="EMBL/GenBank/DDBJ databases">
        <authorList>
            <person name="Hodson N. C."/>
            <person name="Mongue J. A."/>
            <person name="Jaron S. K."/>
        </authorList>
    </citation>
    <scope>NUCLEOTIDE SEQUENCE</scope>
</reference>
<evidence type="ECO:0000313" key="3">
    <source>
        <dbReference type="EMBL" id="CAG7835480.1"/>
    </source>
</evidence>
<feature type="transmembrane region" description="Helical" evidence="2">
    <location>
        <begin position="6"/>
        <end position="28"/>
    </location>
</feature>
<evidence type="ECO:0000256" key="2">
    <source>
        <dbReference type="SAM" id="Phobius"/>
    </source>
</evidence>
<protein>
    <submittedName>
        <fullName evidence="3">Uncharacterized protein</fullName>
    </submittedName>
</protein>
<gene>
    <name evidence="3" type="ORF">AFUS01_LOCUS44845</name>
</gene>
<feature type="non-terminal residue" evidence="3">
    <location>
        <position position="1"/>
    </location>
</feature>
<keyword evidence="4" id="KW-1185">Reference proteome</keyword>
<name>A0A8J2LL15_9HEXA</name>
<accession>A0A8J2LL15</accession>
<feature type="region of interest" description="Disordered" evidence="1">
    <location>
        <begin position="35"/>
        <end position="77"/>
    </location>
</feature>
<comment type="caution">
    <text evidence="3">The sequence shown here is derived from an EMBL/GenBank/DDBJ whole genome shotgun (WGS) entry which is preliminary data.</text>
</comment>
<dbReference type="EMBL" id="CAJVCH010570638">
    <property type="protein sequence ID" value="CAG7835480.1"/>
    <property type="molecule type" value="Genomic_DNA"/>
</dbReference>
<sequence>SERIKGLPILKIIISLITVLAVIFHTYVVSGRKFRHGPDPEVTRDKDDGSYDEPPIENNQDGEATPDTDLSDGNRETRYSHSNTYWGSYGSSCDSNLTVRKERTGITGATSCRELGTTALPHMVSITKDFPVLNPVVTKDTSTNGAGIKVAVGGTALRLPTYV</sequence>
<feature type="compositionally biased region" description="Basic and acidic residues" evidence="1">
    <location>
        <begin position="36"/>
        <end position="49"/>
    </location>
</feature>
<keyword evidence="2" id="KW-0812">Transmembrane</keyword>
<dbReference type="Proteomes" id="UP000708208">
    <property type="component" value="Unassembled WGS sequence"/>
</dbReference>
<keyword evidence="2" id="KW-1133">Transmembrane helix</keyword>
<dbReference type="AlphaFoldDB" id="A0A8J2LL15"/>
<keyword evidence="2" id="KW-0472">Membrane</keyword>
<organism evidence="3 4">
    <name type="scientific">Allacma fusca</name>
    <dbReference type="NCBI Taxonomy" id="39272"/>
    <lineage>
        <taxon>Eukaryota</taxon>
        <taxon>Metazoa</taxon>
        <taxon>Ecdysozoa</taxon>
        <taxon>Arthropoda</taxon>
        <taxon>Hexapoda</taxon>
        <taxon>Collembola</taxon>
        <taxon>Symphypleona</taxon>
        <taxon>Sminthuridae</taxon>
        <taxon>Allacma</taxon>
    </lineage>
</organism>
<evidence type="ECO:0000256" key="1">
    <source>
        <dbReference type="SAM" id="MobiDB-lite"/>
    </source>
</evidence>